<gene>
    <name evidence="12" type="primary">gyrA_7</name>
    <name evidence="12" type="ORF">SDC9_16386</name>
</gene>
<evidence type="ECO:0000256" key="2">
    <source>
        <dbReference type="ARBA" id="ARBA00008263"/>
    </source>
</evidence>
<name>A0A644TVZ2_9ZZZZ</name>
<dbReference type="FunFam" id="3.90.199.10:FF:000001">
    <property type="entry name" value="DNA gyrase subunit A"/>
    <property type="match status" value="1"/>
</dbReference>
<evidence type="ECO:0000256" key="8">
    <source>
        <dbReference type="ARBA" id="ARBA00023235"/>
    </source>
</evidence>
<accession>A0A644TVZ2</accession>
<dbReference type="Gene3D" id="3.30.1360.40">
    <property type="match status" value="1"/>
</dbReference>
<feature type="region of interest" description="Disordered" evidence="10">
    <location>
        <begin position="813"/>
        <end position="874"/>
    </location>
</feature>
<dbReference type="InterPro" id="IPR013758">
    <property type="entry name" value="Topo_IIA_A/C_ab"/>
</dbReference>
<dbReference type="FunFam" id="2.120.10.90:FF:000005">
    <property type="entry name" value="DNA topoisomerase 4 subunit A"/>
    <property type="match status" value="1"/>
</dbReference>
<dbReference type="FunFam" id="1.10.268.10:FF:000001">
    <property type="entry name" value="DNA gyrase subunit A"/>
    <property type="match status" value="1"/>
</dbReference>
<dbReference type="InterPro" id="IPR013757">
    <property type="entry name" value="Topo_IIA_A_a_sf"/>
</dbReference>
<evidence type="ECO:0000256" key="3">
    <source>
        <dbReference type="ARBA" id="ARBA00012895"/>
    </source>
</evidence>
<dbReference type="InterPro" id="IPR013760">
    <property type="entry name" value="Topo_IIA-like_dom_sf"/>
</dbReference>
<dbReference type="FunFam" id="3.30.1360.40:FF:000002">
    <property type="entry name" value="DNA gyrase subunit A"/>
    <property type="match status" value="1"/>
</dbReference>
<keyword evidence="7" id="KW-0238">DNA-binding</keyword>
<dbReference type="CDD" id="cd00187">
    <property type="entry name" value="TOP4c"/>
    <property type="match status" value="1"/>
</dbReference>
<evidence type="ECO:0000256" key="10">
    <source>
        <dbReference type="SAM" id="MobiDB-lite"/>
    </source>
</evidence>
<evidence type="ECO:0000256" key="4">
    <source>
        <dbReference type="ARBA" id="ARBA00022741"/>
    </source>
</evidence>
<dbReference type="GO" id="GO:0006265">
    <property type="term" value="P:DNA topological change"/>
    <property type="evidence" value="ECO:0007669"/>
    <property type="project" value="InterPro"/>
</dbReference>
<dbReference type="Pfam" id="PF03989">
    <property type="entry name" value="DNA_gyraseA_C"/>
    <property type="match status" value="6"/>
</dbReference>
<dbReference type="InterPro" id="IPR050220">
    <property type="entry name" value="Type_II_DNA_Topoisomerases"/>
</dbReference>
<dbReference type="SUPFAM" id="SSF101904">
    <property type="entry name" value="GyrA/ParC C-terminal domain-like"/>
    <property type="match status" value="1"/>
</dbReference>
<keyword evidence="8 12" id="KW-0413">Isomerase</keyword>
<feature type="domain" description="Topo IIA-type catalytic" evidence="11">
    <location>
        <begin position="33"/>
        <end position="498"/>
    </location>
</feature>
<dbReference type="NCBIfam" id="TIGR01063">
    <property type="entry name" value="gyrA"/>
    <property type="match status" value="1"/>
</dbReference>
<dbReference type="GO" id="GO:0005524">
    <property type="term" value="F:ATP binding"/>
    <property type="evidence" value="ECO:0007669"/>
    <property type="project" value="UniProtKB-KW"/>
</dbReference>
<comment type="subunit">
    <text evidence="9">Heterotetramer composed of ParC and ParE.</text>
</comment>
<keyword evidence="5" id="KW-0067">ATP-binding</keyword>
<evidence type="ECO:0000256" key="9">
    <source>
        <dbReference type="ARBA" id="ARBA00063644"/>
    </source>
</evidence>
<dbReference type="Gene3D" id="3.90.199.10">
    <property type="entry name" value="Topoisomerase II, domain 5"/>
    <property type="match status" value="1"/>
</dbReference>
<dbReference type="HAMAP" id="MF_01897">
    <property type="entry name" value="GyrA"/>
    <property type="match status" value="1"/>
</dbReference>
<dbReference type="NCBIfam" id="NF004043">
    <property type="entry name" value="PRK05560.1"/>
    <property type="match status" value="1"/>
</dbReference>
<dbReference type="GO" id="GO:0003918">
    <property type="term" value="F:DNA topoisomerase type II (double strand cut, ATP-hydrolyzing) activity"/>
    <property type="evidence" value="ECO:0007669"/>
    <property type="project" value="UniProtKB-EC"/>
</dbReference>
<dbReference type="InterPro" id="IPR005743">
    <property type="entry name" value="GyrA"/>
</dbReference>
<dbReference type="PANTHER" id="PTHR43493:SF5">
    <property type="entry name" value="DNA GYRASE SUBUNIT A, CHLOROPLASTIC_MITOCHONDRIAL"/>
    <property type="match status" value="1"/>
</dbReference>
<dbReference type="GO" id="GO:0003677">
    <property type="term" value="F:DNA binding"/>
    <property type="evidence" value="ECO:0007669"/>
    <property type="project" value="UniProtKB-KW"/>
</dbReference>
<dbReference type="AlphaFoldDB" id="A0A644TVZ2"/>
<feature type="compositionally biased region" description="Acidic residues" evidence="10">
    <location>
        <begin position="853"/>
        <end position="874"/>
    </location>
</feature>
<evidence type="ECO:0000259" key="11">
    <source>
        <dbReference type="PROSITE" id="PS52040"/>
    </source>
</evidence>
<feature type="compositionally biased region" description="Gly residues" evidence="10">
    <location>
        <begin position="821"/>
        <end position="835"/>
    </location>
</feature>
<dbReference type="PANTHER" id="PTHR43493">
    <property type="entry name" value="DNA GYRASE/TOPOISOMERASE SUBUNIT A"/>
    <property type="match status" value="1"/>
</dbReference>
<organism evidence="12">
    <name type="scientific">bioreactor metagenome</name>
    <dbReference type="NCBI Taxonomy" id="1076179"/>
    <lineage>
        <taxon>unclassified sequences</taxon>
        <taxon>metagenomes</taxon>
        <taxon>ecological metagenomes</taxon>
    </lineage>
</organism>
<dbReference type="EMBL" id="VSSQ01000054">
    <property type="protein sequence ID" value="MPL70627.1"/>
    <property type="molecule type" value="Genomic_DNA"/>
</dbReference>
<evidence type="ECO:0000313" key="12">
    <source>
        <dbReference type="EMBL" id="MPL70627.1"/>
    </source>
</evidence>
<feature type="compositionally biased region" description="Polar residues" evidence="10">
    <location>
        <begin position="843"/>
        <end position="852"/>
    </location>
</feature>
<dbReference type="GO" id="GO:0009330">
    <property type="term" value="C:DNA topoisomerase type II (double strand cut, ATP-hydrolyzing) complex"/>
    <property type="evidence" value="ECO:0007669"/>
    <property type="project" value="TreeGrafter"/>
</dbReference>
<dbReference type="InterPro" id="IPR006691">
    <property type="entry name" value="GyrA/parC_rep"/>
</dbReference>
<protein>
    <recommendedName>
        <fullName evidence="3">DNA topoisomerase (ATP-hydrolyzing)</fullName>
        <ecNumber evidence="3">5.6.2.2</ecNumber>
    </recommendedName>
</protein>
<dbReference type="GO" id="GO:0005694">
    <property type="term" value="C:chromosome"/>
    <property type="evidence" value="ECO:0007669"/>
    <property type="project" value="InterPro"/>
</dbReference>
<dbReference type="Gene3D" id="2.120.10.90">
    <property type="entry name" value="DNA gyrase/topoisomerase IV, subunit A, C-terminal"/>
    <property type="match status" value="1"/>
</dbReference>
<dbReference type="NCBIfam" id="NF004044">
    <property type="entry name" value="PRK05561.1"/>
    <property type="match status" value="1"/>
</dbReference>
<evidence type="ECO:0000256" key="5">
    <source>
        <dbReference type="ARBA" id="ARBA00022840"/>
    </source>
</evidence>
<dbReference type="InterPro" id="IPR035516">
    <property type="entry name" value="Gyrase/topoIV_suA_C"/>
</dbReference>
<dbReference type="SMART" id="SM00434">
    <property type="entry name" value="TOP4c"/>
    <property type="match status" value="1"/>
</dbReference>
<comment type="similarity">
    <text evidence="2">Belongs to the type II topoisomerase GyrA/ParC subunit family.</text>
</comment>
<comment type="caution">
    <text evidence="12">The sequence shown here is derived from an EMBL/GenBank/DDBJ whole genome shotgun (WGS) entry which is preliminary data.</text>
</comment>
<proteinExistence type="inferred from homology"/>
<sequence length="874" mass="95459">MAETGKTIPVSVEDEVKTDYLNYAMSVIVARALPDVRDGLKPVHRRLLYAMDELGLRYNAPTKKSARITGDAMGKYHPHGDASLYDALVRMAQEFSLRYPLVHGQGNFGSIDGDPPAASRYTEAKLSRLGEEMLADLDKETVDFGPNYDESLKEPLVLPSSFPNLLVNGSSGIAVGMATNMAPHNLLEVAQAIAAYIDNPAIELDGLMRHIKGPDFPTGGIIFGLQGIRDAYETGRGKVIVRGKFVLETLKNGKEQIVFTEIPYSLNKTTLITRIADLVRDKVLEGVTDLRDESDREGLRIVLELRKGAIPKLVLNRLFTHTPLQSTFGIINLALVDGRPKCLSLKELIELFVKHRVDVLVRRSRFELRKAEERAHILRGLVIALNNIDEVVALIRASRSVEVAKENLQKRFELSEAQSQAIVDMRLGRLTNLETEKVLSELADIEARIAYLKELLASQAMILGVVKNDTLEIAKKYGDARRTEIVVDNLEAINIEDLIRPEEMAILISNKGFIKRVSVHLYRSQGRGGKGSNSANLLEEDFVEQLFVANTHDHLLFITSEGKAYWLKVHEIPESSRQARGAHIKSLLAISPNEEITTVIDFKHFSGSQYLLMGTLKGVVKKVALSAFVNAKTRGIIAIHLDEGDRLVSACLTGGQDEVMLITRKGQALRIHESQVRAMGRASRGVRGIRLSDDDELASMLRVNNQQDMALITINGYGKRVAYDSFNAHGRGTGGQMIYVPDDLSGEIVGAVSISEEDEAMLITSQGKTIKIQASSVRVMGKGARGVRVVNIDPPDFVIGLDRIVRDEVDAGEAEKPGAENGEGAGNAGIIGITGGAAAEQPSGETGKTETNGDQDDPDAADEGGDEDGVESGD</sequence>
<dbReference type="PROSITE" id="PS52040">
    <property type="entry name" value="TOPO_IIA"/>
    <property type="match status" value="1"/>
</dbReference>
<dbReference type="SUPFAM" id="SSF56719">
    <property type="entry name" value="Type II DNA topoisomerase"/>
    <property type="match status" value="1"/>
</dbReference>
<keyword evidence="4" id="KW-0547">Nucleotide-binding</keyword>
<keyword evidence="6" id="KW-0799">Topoisomerase</keyword>
<dbReference type="GO" id="GO:0005737">
    <property type="term" value="C:cytoplasm"/>
    <property type="evidence" value="ECO:0007669"/>
    <property type="project" value="TreeGrafter"/>
</dbReference>
<dbReference type="Pfam" id="PF00521">
    <property type="entry name" value="DNA_topoisoIV"/>
    <property type="match status" value="1"/>
</dbReference>
<evidence type="ECO:0000256" key="7">
    <source>
        <dbReference type="ARBA" id="ARBA00023125"/>
    </source>
</evidence>
<evidence type="ECO:0000256" key="6">
    <source>
        <dbReference type="ARBA" id="ARBA00023029"/>
    </source>
</evidence>
<comment type="catalytic activity">
    <reaction evidence="1">
        <text>ATP-dependent breakage, passage and rejoining of double-stranded DNA.</text>
        <dbReference type="EC" id="5.6.2.2"/>
    </reaction>
</comment>
<dbReference type="InterPro" id="IPR002205">
    <property type="entry name" value="Topo_IIA_dom_A"/>
</dbReference>
<evidence type="ECO:0000256" key="1">
    <source>
        <dbReference type="ARBA" id="ARBA00000185"/>
    </source>
</evidence>
<dbReference type="EC" id="5.6.2.2" evidence="3"/>
<reference evidence="12" key="1">
    <citation type="submission" date="2019-08" db="EMBL/GenBank/DDBJ databases">
        <authorList>
            <person name="Kucharzyk K."/>
            <person name="Murdoch R.W."/>
            <person name="Higgins S."/>
            <person name="Loffler F."/>
        </authorList>
    </citation>
    <scope>NUCLEOTIDE SEQUENCE</scope>
</reference>
<dbReference type="Gene3D" id="1.10.268.10">
    <property type="entry name" value="Topoisomerase, domain 3"/>
    <property type="match status" value="1"/>
</dbReference>